<dbReference type="OrthoDB" id="10038194at2759"/>
<dbReference type="Pfam" id="PF15991">
    <property type="entry name" value="G_path_suppress"/>
    <property type="match status" value="1"/>
</dbReference>
<evidence type="ECO:0000313" key="3">
    <source>
        <dbReference type="Proteomes" id="UP000288716"/>
    </source>
</evidence>
<feature type="region of interest" description="Disordered" evidence="1">
    <location>
        <begin position="310"/>
        <end position="332"/>
    </location>
</feature>
<dbReference type="PANTHER" id="PTHR22654">
    <property type="entry name" value="G PROTEIN PATHWAY SUPPRESSOR 2"/>
    <property type="match status" value="1"/>
</dbReference>
<dbReference type="VEuPathDB" id="VectorBase:LDEU005640"/>
<reference evidence="2 3" key="1">
    <citation type="journal article" date="2018" name="Gigascience">
        <title>Genomes of trombidid mites reveal novel predicted allergens and laterally-transferred genes associated with secondary metabolism.</title>
        <authorList>
            <person name="Dong X."/>
            <person name="Chaisiri K."/>
            <person name="Xia D."/>
            <person name="Armstrong S.D."/>
            <person name="Fang Y."/>
            <person name="Donnelly M.J."/>
            <person name="Kadowaki T."/>
            <person name="McGarry J.W."/>
            <person name="Darby A.C."/>
            <person name="Makepeace B.L."/>
        </authorList>
    </citation>
    <scope>NUCLEOTIDE SEQUENCE [LARGE SCALE GENOMIC DNA]</scope>
    <source>
        <strain evidence="2">UoL-UT</strain>
    </source>
</reference>
<organism evidence="2 3">
    <name type="scientific">Leptotrombidium deliense</name>
    <dbReference type="NCBI Taxonomy" id="299467"/>
    <lineage>
        <taxon>Eukaryota</taxon>
        <taxon>Metazoa</taxon>
        <taxon>Ecdysozoa</taxon>
        <taxon>Arthropoda</taxon>
        <taxon>Chelicerata</taxon>
        <taxon>Arachnida</taxon>
        <taxon>Acari</taxon>
        <taxon>Acariformes</taxon>
        <taxon>Trombidiformes</taxon>
        <taxon>Prostigmata</taxon>
        <taxon>Anystina</taxon>
        <taxon>Parasitengona</taxon>
        <taxon>Trombiculoidea</taxon>
        <taxon>Trombiculidae</taxon>
        <taxon>Leptotrombidium</taxon>
    </lineage>
</organism>
<gene>
    <name evidence="2" type="ORF">B4U80_05429</name>
</gene>
<feature type="compositionally biased region" description="Polar residues" evidence="1">
    <location>
        <begin position="160"/>
        <end position="170"/>
    </location>
</feature>
<dbReference type="InterPro" id="IPR026094">
    <property type="entry name" value="GPS2"/>
</dbReference>
<evidence type="ECO:0000256" key="1">
    <source>
        <dbReference type="SAM" id="MobiDB-lite"/>
    </source>
</evidence>
<evidence type="ECO:0000313" key="2">
    <source>
        <dbReference type="EMBL" id="RWS26401.1"/>
    </source>
</evidence>
<feature type="compositionally biased region" description="Basic residues" evidence="1">
    <location>
        <begin position="173"/>
        <end position="183"/>
    </location>
</feature>
<proteinExistence type="predicted"/>
<accession>A0A443SFW2</accession>
<name>A0A443SFW2_9ACAR</name>
<dbReference type="GO" id="GO:0006357">
    <property type="term" value="P:regulation of transcription by RNA polymerase II"/>
    <property type="evidence" value="ECO:0007669"/>
    <property type="project" value="TreeGrafter"/>
</dbReference>
<dbReference type="EMBL" id="NCKV01002793">
    <property type="protein sequence ID" value="RWS26401.1"/>
    <property type="molecule type" value="Genomic_DNA"/>
</dbReference>
<feature type="region of interest" description="Disordered" evidence="1">
    <location>
        <begin position="26"/>
        <end position="54"/>
    </location>
</feature>
<dbReference type="PANTHER" id="PTHR22654:SF2">
    <property type="entry name" value="G PROTEIN PATHWAY SUPPRESSOR 2"/>
    <property type="match status" value="1"/>
</dbReference>
<dbReference type="GO" id="GO:0005667">
    <property type="term" value="C:transcription regulator complex"/>
    <property type="evidence" value="ECO:0007669"/>
    <property type="project" value="TreeGrafter"/>
</dbReference>
<dbReference type="STRING" id="299467.A0A443SFW2"/>
<sequence>MPTISVERPKMSVEMWESLKAHILCKRQKRRQEQKQDEEQERHRREQELKRKRDAMTLEDIKDQLSKLEVRLKELKDEKHELFLQLKKVLNEDETRKKQKESELVNAQQAFAIQPQQMHGYHPYYMPSLIGSSRQPSLYQRLTPMSSGIGISNSLNSSSQVMSNIHSSPVNHGAKRNALKRPHERSPSPPPSVPYTGILPVYKSPMSYTPPISKGTPTGPFQLYYPHSTPQVAYDSKGNPYHILPGSNFPPETSSVETNGYDSSKYYSQYRGVNSLVPSGVGPSIIPIQSSQSKPGGITSGFPVQRLASTASNSVPVQRDSRDGNRQYQYRM</sequence>
<dbReference type="GO" id="GO:0003712">
    <property type="term" value="F:transcription coregulator activity"/>
    <property type="evidence" value="ECO:0007669"/>
    <property type="project" value="TreeGrafter"/>
</dbReference>
<protein>
    <submittedName>
        <fullName evidence="2">G protein pathway suppressor 2-like protein</fullName>
    </submittedName>
</protein>
<feature type="compositionally biased region" description="Basic and acidic residues" evidence="1">
    <location>
        <begin position="31"/>
        <end position="54"/>
    </location>
</feature>
<dbReference type="AlphaFoldDB" id="A0A443SFW2"/>
<comment type="caution">
    <text evidence="2">The sequence shown here is derived from an EMBL/GenBank/DDBJ whole genome shotgun (WGS) entry which is preliminary data.</text>
</comment>
<keyword evidence="3" id="KW-1185">Reference proteome</keyword>
<dbReference type="Proteomes" id="UP000288716">
    <property type="component" value="Unassembled WGS sequence"/>
</dbReference>
<feature type="region of interest" description="Disordered" evidence="1">
    <location>
        <begin position="159"/>
        <end position="196"/>
    </location>
</feature>